<comment type="caution">
    <text evidence="3">The sequence shown here is derived from an EMBL/GenBank/DDBJ whole genome shotgun (WGS) entry which is preliminary data.</text>
</comment>
<accession>A0A5M9JT54</accession>
<dbReference type="Proteomes" id="UP000322873">
    <property type="component" value="Unassembled WGS sequence"/>
</dbReference>
<keyword evidence="2" id="KW-0812">Transmembrane</keyword>
<evidence type="ECO:0000256" key="1">
    <source>
        <dbReference type="SAM" id="MobiDB-lite"/>
    </source>
</evidence>
<organism evidence="3 4">
    <name type="scientific">Monilinia fructicola</name>
    <name type="common">Brown rot fungus</name>
    <name type="synonym">Ciboria fructicola</name>
    <dbReference type="NCBI Taxonomy" id="38448"/>
    <lineage>
        <taxon>Eukaryota</taxon>
        <taxon>Fungi</taxon>
        <taxon>Dikarya</taxon>
        <taxon>Ascomycota</taxon>
        <taxon>Pezizomycotina</taxon>
        <taxon>Leotiomycetes</taxon>
        <taxon>Helotiales</taxon>
        <taxon>Sclerotiniaceae</taxon>
        <taxon>Monilinia</taxon>
    </lineage>
</organism>
<evidence type="ECO:0000313" key="3">
    <source>
        <dbReference type="EMBL" id="KAA8572694.1"/>
    </source>
</evidence>
<feature type="region of interest" description="Disordered" evidence="1">
    <location>
        <begin position="174"/>
        <end position="209"/>
    </location>
</feature>
<keyword evidence="4" id="KW-1185">Reference proteome</keyword>
<dbReference type="AlphaFoldDB" id="A0A5M9JT54"/>
<keyword evidence="2" id="KW-1133">Transmembrane helix</keyword>
<feature type="compositionally biased region" description="Low complexity" evidence="1">
    <location>
        <begin position="178"/>
        <end position="190"/>
    </location>
</feature>
<name>A0A5M9JT54_MONFR</name>
<proteinExistence type="predicted"/>
<gene>
    <name evidence="3" type="ORF">EYC84_003286</name>
</gene>
<evidence type="ECO:0000256" key="2">
    <source>
        <dbReference type="SAM" id="Phobius"/>
    </source>
</evidence>
<evidence type="ECO:0000313" key="4">
    <source>
        <dbReference type="Proteomes" id="UP000322873"/>
    </source>
</evidence>
<reference evidence="3 4" key="1">
    <citation type="submission" date="2019-06" db="EMBL/GenBank/DDBJ databases">
        <title>Genome Sequence of the Brown Rot Fungal Pathogen Monilinia fructicola.</title>
        <authorList>
            <person name="De Miccolis Angelini R.M."/>
            <person name="Landi L."/>
            <person name="Abate D."/>
            <person name="Pollastro S."/>
            <person name="Romanazzi G."/>
            <person name="Faretra F."/>
        </authorList>
    </citation>
    <scope>NUCLEOTIDE SEQUENCE [LARGE SCALE GENOMIC DNA]</scope>
    <source>
        <strain evidence="3 4">Mfrc123</strain>
    </source>
</reference>
<keyword evidence="2" id="KW-0472">Membrane</keyword>
<feature type="compositionally biased region" description="Acidic residues" evidence="1">
    <location>
        <begin position="44"/>
        <end position="53"/>
    </location>
</feature>
<feature type="transmembrane region" description="Helical" evidence="2">
    <location>
        <begin position="20"/>
        <end position="39"/>
    </location>
</feature>
<protein>
    <submittedName>
        <fullName evidence="3">Uncharacterized protein</fullName>
    </submittedName>
</protein>
<dbReference type="EMBL" id="VICG01000004">
    <property type="protein sequence ID" value="KAA8572694.1"/>
    <property type="molecule type" value="Genomic_DNA"/>
</dbReference>
<sequence length="475" mass="51439">MSTPYDRRGAQARRGNLSYWLPLAFTVTAAAVGVVAWIWSTRGDEDDDDEDENGPPRPEYGRNPDGSFKTGSPSYAGDLRPGATSFGTAEQPPSHPPRPEESQGYIAQMSGALQRTPSPQQFINSASRSLAAGAAAVGGVVGSALSSIREEDKHGFDDHRTWQEESVIRRNAAPSPPIATTTTRAAGPGPVELRSENDTGVSPVPRVPVSNGKRKTVAIVVSAESHDDDAASEAGYHHEYASILSHLPRKTDFSKIRLFVLIYAPGLTEHPLDAAGGRPGGSLSSSFSNIGPGDVHTPGEESDRQLTPMFPPKPSTPPAFGPIYNEALGLVEKETMVLPFTTPTGHIQMLRHLAPDFVYLQESLAGENGSAITHLQSWLREDVVLIVGADGGHGGLADSESEAESQVSRSKEQWWEREDRVGLGRGVVVVEGNRKQADRQTSKWRLLFLFIPFIYGSLDEWLIPGWERFEVTGYL</sequence>
<feature type="region of interest" description="Disordered" evidence="1">
    <location>
        <begin position="42"/>
        <end position="102"/>
    </location>
</feature>
<dbReference type="VEuPathDB" id="FungiDB:MFRU_003g01540"/>